<accession>A0A6C0LJQ4</accession>
<keyword evidence="2" id="KW-0812">Transmembrane</keyword>
<organism evidence="3">
    <name type="scientific">viral metagenome</name>
    <dbReference type="NCBI Taxonomy" id="1070528"/>
    <lineage>
        <taxon>unclassified sequences</taxon>
        <taxon>metagenomes</taxon>
        <taxon>organismal metagenomes</taxon>
    </lineage>
</organism>
<proteinExistence type="predicted"/>
<sequence length="85" mass="9301">MSQSITDIKTKENDEKVDEEKNKGFSFKSYALLLLLFMLVTSDIFNETVLSCVPSATEGRDATMTGAIISGIILCIAHAVIINNM</sequence>
<feature type="compositionally biased region" description="Basic and acidic residues" evidence="1">
    <location>
        <begin position="8"/>
        <end position="20"/>
    </location>
</feature>
<feature type="region of interest" description="Disordered" evidence="1">
    <location>
        <begin position="1"/>
        <end position="20"/>
    </location>
</feature>
<protein>
    <submittedName>
        <fullName evidence="3">Uncharacterized protein</fullName>
    </submittedName>
</protein>
<dbReference type="EMBL" id="MN740510">
    <property type="protein sequence ID" value="QHU30610.1"/>
    <property type="molecule type" value="Genomic_DNA"/>
</dbReference>
<keyword evidence="2" id="KW-0472">Membrane</keyword>
<name>A0A6C0LJQ4_9ZZZZ</name>
<feature type="transmembrane region" description="Helical" evidence="2">
    <location>
        <begin position="62"/>
        <end position="82"/>
    </location>
</feature>
<keyword evidence="2" id="KW-1133">Transmembrane helix</keyword>
<evidence type="ECO:0000313" key="3">
    <source>
        <dbReference type="EMBL" id="QHU30610.1"/>
    </source>
</evidence>
<reference evidence="3" key="1">
    <citation type="journal article" date="2020" name="Nature">
        <title>Giant virus diversity and host interactions through global metagenomics.</title>
        <authorList>
            <person name="Schulz F."/>
            <person name="Roux S."/>
            <person name="Paez-Espino D."/>
            <person name="Jungbluth S."/>
            <person name="Walsh D.A."/>
            <person name="Denef V.J."/>
            <person name="McMahon K.D."/>
            <person name="Konstantinidis K.T."/>
            <person name="Eloe-Fadrosh E.A."/>
            <person name="Kyrpides N.C."/>
            <person name="Woyke T."/>
        </authorList>
    </citation>
    <scope>NUCLEOTIDE SEQUENCE</scope>
    <source>
        <strain evidence="3">GVMAG-M-3300027833-19</strain>
    </source>
</reference>
<evidence type="ECO:0000256" key="2">
    <source>
        <dbReference type="SAM" id="Phobius"/>
    </source>
</evidence>
<evidence type="ECO:0000256" key="1">
    <source>
        <dbReference type="SAM" id="MobiDB-lite"/>
    </source>
</evidence>
<dbReference type="AlphaFoldDB" id="A0A6C0LJQ4"/>
<feature type="transmembrane region" description="Helical" evidence="2">
    <location>
        <begin position="30"/>
        <end position="50"/>
    </location>
</feature>